<comment type="caution">
    <text evidence="2">The sequence shown here is derived from an EMBL/GenBank/DDBJ whole genome shotgun (WGS) entry which is preliminary data.</text>
</comment>
<dbReference type="Pfam" id="PF13456">
    <property type="entry name" value="RVT_3"/>
    <property type="match status" value="1"/>
</dbReference>
<dbReference type="GO" id="GO:0003676">
    <property type="term" value="F:nucleic acid binding"/>
    <property type="evidence" value="ECO:0007669"/>
    <property type="project" value="InterPro"/>
</dbReference>
<dbReference type="Proteomes" id="UP000516437">
    <property type="component" value="Chromosome 6"/>
</dbReference>
<dbReference type="CDD" id="cd06222">
    <property type="entry name" value="RNase_H_like"/>
    <property type="match status" value="1"/>
</dbReference>
<dbReference type="PANTHER" id="PTHR47074">
    <property type="entry name" value="BNAC02G40300D PROTEIN"/>
    <property type="match status" value="1"/>
</dbReference>
<evidence type="ECO:0000313" key="2">
    <source>
        <dbReference type="EMBL" id="KAB1208754.1"/>
    </source>
</evidence>
<dbReference type="InterPro" id="IPR002156">
    <property type="entry name" value="RNaseH_domain"/>
</dbReference>
<accession>A0A6A1V7G0</accession>
<dbReference type="EMBL" id="RXIC02000024">
    <property type="protein sequence ID" value="KAB1208754.1"/>
    <property type="molecule type" value="Genomic_DNA"/>
</dbReference>
<proteinExistence type="predicted"/>
<organism evidence="2 3">
    <name type="scientific">Morella rubra</name>
    <name type="common">Chinese bayberry</name>
    <dbReference type="NCBI Taxonomy" id="262757"/>
    <lineage>
        <taxon>Eukaryota</taxon>
        <taxon>Viridiplantae</taxon>
        <taxon>Streptophyta</taxon>
        <taxon>Embryophyta</taxon>
        <taxon>Tracheophyta</taxon>
        <taxon>Spermatophyta</taxon>
        <taxon>Magnoliopsida</taxon>
        <taxon>eudicotyledons</taxon>
        <taxon>Gunneridae</taxon>
        <taxon>Pentapetalae</taxon>
        <taxon>rosids</taxon>
        <taxon>fabids</taxon>
        <taxon>Fagales</taxon>
        <taxon>Myricaceae</taxon>
        <taxon>Morella</taxon>
    </lineage>
</organism>
<dbReference type="InterPro" id="IPR044730">
    <property type="entry name" value="RNase_H-like_dom_plant"/>
</dbReference>
<dbReference type="InterPro" id="IPR052929">
    <property type="entry name" value="RNase_H-like_EbsB-rel"/>
</dbReference>
<dbReference type="InterPro" id="IPR036397">
    <property type="entry name" value="RNaseH_sf"/>
</dbReference>
<keyword evidence="3" id="KW-1185">Reference proteome</keyword>
<dbReference type="OrthoDB" id="1906820at2759"/>
<dbReference type="Gene3D" id="3.30.420.10">
    <property type="entry name" value="Ribonuclease H-like superfamily/Ribonuclease H"/>
    <property type="match status" value="1"/>
</dbReference>
<name>A0A6A1V7G0_9ROSI</name>
<protein>
    <recommendedName>
        <fullName evidence="1">RNase H type-1 domain-containing protein</fullName>
    </recommendedName>
</protein>
<dbReference type="AlphaFoldDB" id="A0A6A1V7G0"/>
<sequence length="250" mass="28319">MDSLSFLSPAALITAILQADSVFNIAVGSLKAFILNAAIVMDCLWFTRNKIIHEDAQVDTRVLISLIRRQYFEHADAWLVKGQDARLCWCPPCDGRLKFNSDVVIRSNGSYIAISVRDSLSSLCMVYTERFAAIDPLVGEALAMVEAMELARRNNWLCVDFECDSLILCKEVLSAERTSCWAIEASVAQIRRDLVEFREWKIAWVSQKCNRLAHLIAKWVARSNSVGFIFVSCIPEHIRDCDMLTPFSFQ</sequence>
<dbReference type="SUPFAM" id="SSF53098">
    <property type="entry name" value="Ribonuclease H-like"/>
    <property type="match status" value="1"/>
</dbReference>
<dbReference type="PANTHER" id="PTHR47074:SF11">
    <property type="entry name" value="REVERSE TRANSCRIPTASE-LIKE PROTEIN"/>
    <property type="match status" value="1"/>
</dbReference>
<reference evidence="2 3" key="1">
    <citation type="journal article" date="2019" name="Plant Biotechnol. J.">
        <title>The red bayberry genome and genetic basis of sex determination.</title>
        <authorList>
            <person name="Jia H.M."/>
            <person name="Jia H.J."/>
            <person name="Cai Q.L."/>
            <person name="Wang Y."/>
            <person name="Zhao H.B."/>
            <person name="Yang W.F."/>
            <person name="Wang G.Y."/>
            <person name="Li Y.H."/>
            <person name="Zhan D.L."/>
            <person name="Shen Y.T."/>
            <person name="Niu Q.F."/>
            <person name="Chang L."/>
            <person name="Qiu J."/>
            <person name="Zhao L."/>
            <person name="Xie H.B."/>
            <person name="Fu W.Y."/>
            <person name="Jin J."/>
            <person name="Li X.W."/>
            <person name="Jiao Y."/>
            <person name="Zhou C.C."/>
            <person name="Tu T."/>
            <person name="Chai C.Y."/>
            <person name="Gao J.L."/>
            <person name="Fan L.J."/>
            <person name="van de Weg E."/>
            <person name="Wang J.Y."/>
            <person name="Gao Z.S."/>
        </authorList>
    </citation>
    <scope>NUCLEOTIDE SEQUENCE [LARGE SCALE GENOMIC DNA]</scope>
    <source>
        <tissue evidence="2">Leaves</tissue>
    </source>
</reference>
<evidence type="ECO:0000313" key="3">
    <source>
        <dbReference type="Proteomes" id="UP000516437"/>
    </source>
</evidence>
<dbReference type="InterPro" id="IPR012337">
    <property type="entry name" value="RNaseH-like_sf"/>
</dbReference>
<dbReference type="GO" id="GO:0004523">
    <property type="term" value="F:RNA-DNA hybrid ribonuclease activity"/>
    <property type="evidence" value="ECO:0007669"/>
    <property type="project" value="InterPro"/>
</dbReference>
<evidence type="ECO:0000259" key="1">
    <source>
        <dbReference type="Pfam" id="PF13456"/>
    </source>
</evidence>
<feature type="domain" description="RNase H type-1" evidence="1">
    <location>
        <begin position="102"/>
        <end position="219"/>
    </location>
</feature>
<gene>
    <name evidence="2" type="ORF">CJ030_MR6G005863</name>
</gene>